<evidence type="ECO:0008006" key="3">
    <source>
        <dbReference type="Google" id="ProtNLM"/>
    </source>
</evidence>
<protein>
    <recommendedName>
        <fullName evidence="3">Transcriptional regulator</fullName>
    </recommendedName>
</protein>
<evidence type="ECO:0000313" key="2">
    <source>
        <dbReference type="Proteomes" id="UP000318704"/>
    </source>
</evidence>
<sequence length="218" mass="24740">MCLFLNGRKQTMRVSIDENDRSFLLGLNQLKSATIQEICEQEGVTATAVRQRLVRLQGLDLIARNQVKEGRGRPHYVYSVTSLGMRLLGDNYAELANILWEELKGIDDEDLRCRLANRIQTALVQQYSRSVDATSLQGRMEQLKQALQERGFVVEIDQTGPLPILREHNCPYHDIASGDSSICELEQRVFERVLGTKMNLAECCLDGHHCCEFEAQIS</sequence>
<reference evidence="1 2" key="1">
    <citation type="submission" date="2019-03" db="EMBL/GenBank/DDBJ databases">
        <title>Deep-cultivation of Planctomycetes and their phenomic and genomic characterization uncovers novel biology.</title>
        <authorList>
            <person name="Wiegand S."/>
            <person name="Jogler M."/>
            <person name="Boedeker C."/>
            <person name="Pinto D."/>
            <person name="Vollmers J."/>
            <person name="Rivas-Marin E."/>
            <person name="Kohn T."/>
            <person name="Peeters S.H."/>
            <person name="Heuer A."/>
            <person name="Rast P."/>
            <person name="Oberbeckmann S."/>
            <person name="Bunk B."/>
            <person name="Jeske O."/>
            <person name="Meyerdierks A."/>
            <person name="Storesund J.E."/>
            <person name="Kallscheuer N."/>
            <person name="Luecker S."/>
            <person name="Lage O.M."/>
            <person name="Pohl T."/>
            <person name="Merkel B.J."/>
            <person name="Hornburger P."/>
            <person name="Mueller R.-W."/>
            <person name="Bruemmer F."/>
            <person name="Labrenz M."/>
            <person name="Spormann A.M."/>
            <person name="Op den Camp H."/>
            <person name="Overmann J."/>
            <person name="Amann R."/>
            <person name="Jetten M.S.M."/>
            <person name="Mascher T."/>
            <person name="Medema M.H."/>
            <person name="Devos D.P."/>
            <person name="Kaster A.-K."/>
            <person name="Ovreas L."/>
            <person name="Rohde M."/>
            <person name="Galperin M.Y."/>
            <person name="Jogler C."/>
        </authorList>
    </citation>
    <scope>NUCLEOTIDE SEQUENCE [LARGE SCALE GENOMIC DNA]</scope>
    <source>
        <strain evidence="1 2">V144</strain>
    </source>
</reference>
<gene>
    <name evidence="1" type="ORF">V144x_46120</name>
</gene>
<organism evidence="1 2">
    <name type="scientific">Gimesia aquarii</name>
    <dbReference type="NCBI Taxonomy" id="2527964"/>
    <lineage>
        <taxon>Bacteria</taxon>
        <taxon>Pseudomonadati</taxon>
        <taxon>Planctomycetota</taxon>
        <taxon>Planctomycetia</taxon>
        <taxon>Planctomycetales</taxon>
        <taxon>Planctomycetaceae</taxon>
        <taxon>Gimesia</taxon>
    </lineage>
</organism>
<dbReference type="Proteomes" id="UP000318704">
    <property type="component" value="Chromosome"/>
</dbReference>
<dbReference type="InterPro" id="IPR036390">
    <property type="entry name" value="WH_DNA-bd_sf"/>
</dbReference>
<dbReference type="SUPFAM" id="SSF46785">
    <property type="entry name" value="Winged helix' DNA-binding domain"/>
    <property type="match status" value="1"/>
</dbReference>
<dbReference type="EMBL" id="CP037920">
    <property type="protein sequence ID" value="QDT99102.1"/>
    <property type="molecule type" value="Genomic_DNA"/>
</dbReference>
<name>A0A517W1G3_9PLAN</name>
<dbReference type="InterPro" id="IPR036388">
    <property type="entry name" value="WH-like_DNA-bd_sf"/>
</dbReference>
<proteinExistence type="predicted"/>
<accession>A0A517W1G3</accession>
<evidence type="ECO:0000313" key="1">
    <source>
        <dbReference type="EMBL" id="QDT99102.1"/>
    </source>
</evidence>
<dbReference type="AlphaFoldDB" id="A0A517W1G3"/>
<dbReference type="Gene3D" id="1.10.10.10">
    <property type="entry name" value="Winged helix-like DNA-binding domain superfamily/Winged helix DNA-binding domain"/>
    <property type="match status" value="1"/>
</dbReference>
<dbReference type="KEGG" id="gaw:V144x_46120"/>